<keyword evidence="2" id="KW-1185">Reference proteome</keyword>
<evidence type="ECO:0000313" key="1">
    <source>
        <dbReference type="EMBL" id="RDV15839.1"/>
    </source>
</evidence>
<gene>
    <name evidence="1" type="ORF">DXT99_07520</name>
</gene>
<accession>A0A3D8LEF1</accession>
<dbReference type="RefSeq" id="WP_115564911.1">
    <property type="nucleotide sequence ID" value="NZ_QRGR01000007.1"/>
</dbReference>
<evidence type="ECO:0000313" key="2">
    <source>
        <dbReference type="Proteomes" id="UP000256708"/>
    </source>
</evidence>
<organism evidence="1 2">
    <name type="scientific">Pontibacter diazotrophicus</name>
    <dbReference type="NCBI Taxonomy" id="1400979"/>
    <lineage>
        <taxon>Bacteria</taxon>
        <taxon>Pseudomonadati</taxon>
        <taxon>Bacteroidota</taxon>
        <taxon>Cytophagia</taxon>
        <taxon>Cytophagales</taxon>
        <taxon>Hymenobacteraceae</taxon>
        <taxon>Pontibacter</taxon>
    </lineage>
</organism>
<dbReference type="EMBL" id="QRGR01000007">
    <property type="protein sequence ID" value="RDV15839.1"/>
    <property type="molecule type" value="Genomic_DNA"/>
</dbReference>
<dbReference type="Proteomes" id="UP000256708">
    <property type="component" value="Unassembled WGS sequence"/>
</dbReference>
<reference evidence="2" key="1">
    <citation type="submission" date="2018-08" db="EMBL/GenBank/DDBJ databases">
        <authorList>
            <person name="Liu Z.-W."/>
            <person name="Du Z.-J."/>
        </authorList>
    </citation>
    <scope>NUCLEOTIDE SEQUENCE [LARGE SCALE GENOMIC DNA]</scope>
    <source>
        <strain evidence="2">H4X</strain>
    </source>
</reference>
<proteinExistence type="predicted"/>
<comment type="caution">
    <text evidence="1">The sequence shown here is derived from an EMBL/GenBank/DDBJ whole genome shotgun (WGS) entry which is preliminary data.</text>
</comment>
<protein>
    <submittedName>
        <fullName evidence="1">Uncharacterized protein</fullName>
    </submittedName>
</protein>
<name>A0A3D8LEF1_9BACT</name>
<sequence>MLPRNGSPQEAGKLQLKDGKSRLRLLEDHSGQAGGAKPVLPRLTAYIREHDATSFSSFMAFRDSTVEDYVLMAFVLHIMLTRHQEMLAQLMPMAAKEASV</sequence>
<dbReference type="AlphaFoldDB" id="A0A3D8LEF1"/>